<evidence type="ECO:0000313" key="1">
    <source>
        <dbReference type="EMBL" id="SBS80075.1"/>
    </source>
</evidence>
<reference evidence="2" key="1">
    <citation type="submission" date="2016-05" db="EMBL/GenBank/DDBJ databases">
        <authorList>
            <person name="Naeem Raeece"/>
        </authorList>
    </citation>
    <scope>NUCLEOTIDE SEQUENCE [LARGE SCALE GENOMIC DNA]</scope>
</reference>
<dbReference type="AlphaFoldDB" id="A0A1A8VMS5"/>
<dbReference type="EMBL" id="FLQU01000035">
    <property type="protein sequence ID" value="SBS80075.1"/>
    <property type="molecule type" value="Genomic_DNA"/>
</dbReference>
<proteinExistence type="predicted"/>
<gene>
    <name evidence="1" type="ORF">POVCU2_0002690</name>
</gene>
<name>A0A1A8VMS5_PLAOA</name>
<evidence type="ECO:0000313" key="2">
    <source>
        <dbReference type="Proteomes" id="UP000078560"/>
    </source>
</evidence>
<sequence length="166" mass="19694">MEATQWKGRDAHDVPISQRCEMIRYRRNNISSLTKGKSTKTEKIQWWKRQRSVKRVRKEKVNLVSITMQIYVNKKEKKKKRETDKWSLKSEKYSTSRNAKYTMHNCEEKNAKWGDEVAKWEVLTLSEKVPNQLGNKRSLLYITECFAAEVEHATKEDFINFSTTSV</sequence>
<protein>
    <submittedName>
        <fullName evidence="1">Uncharacterized protein</fullName>
    </submittedName>
</protein>
<organism evidence="1 2">
    <name type="scientific">Plasmodium ovale curtisi</name>
    <dbReference type="NCBI Taxonomy" id="864141"/>
    <lineage>
        <taxon>Eukaryota</taxon>
        <taxon>Sar</taxon>
        <taxon>Alveolata</taxon>
        <taxon>Apicomplexa</taxon>
        <taxon>Aconoidasida</taxon>
        <taxon>Haemosporida</taxon>
        <taxon>Plasmodiidae</taxon>
        <taxon>Plasmodium</taxon>
        <taxon>Plasmodium (Plasmodium)</taxon>
    </lineage>
</organism>
<accession>A0A1A8VMS5</accession>
<dbReference type="Proteomes" id="UP000078560">
    <property type="component" value="Unassembled WGS sequence"/>
</dbReference>